<keyword evidence="8" id="KW-0679">Respiratory chain</keyword>
<dbReference type="PANTHER" id="PTHR12868:SF0">
    <property type="entry name" value="NADH DEHYDROGENASE [UBIQUINONE] 1 BETA SUBCOMPLEX SUBUNIT 9"/>
    <property type="match status" value="1"/>
</dbReference>
<comment type="similarity">
    <text evidence="3">Belongs to the complex I LYR family.</text>
</comment>
<reference evidence="18" key="1">
    <citation type="submission" date="2023-03" db="EMBL/GenBank/DDBJ databases">
        <authorList>
            <person name="Steffen K."/>
            <person name="Cardenas P."/>
        </authorList>
    </citation>
    <scope>NUCLEOTIDE SEQUENCE</scope>
</reference>
<evidence type="ECO:0000256" key="9">
    <source>
        <dbReference type="ARBA" id="ARBA00022792"/>
    </source>
</evidence>
<feature type="compositionally biased region" description="Basic and acidic residues" evidence="16">
    <location>
        <begin position="68"/>
        <end position="82"/>
    </location>
</feature>
<dbReference type="EMBL" id="CASHTH010000731">
    <property type="protein sequence ID" value="CAI8006859.1"/>
    <property type="molecule type" value="Genomic_DNA"/>
</dbReference>
<evidence type="ECO:0000256" key="6">
    <source>
        <dbReference type="ARBA" id="ARBA00022448"/>
    </source>
</evidence>
<comment type="subunit">
    <text evidence="4">Mammalian complex I is composed of 45 different subunits.</text>
</comment>
<evidence type="ECO:0000256" key="10">
    <source>
        <dbReference type="ARBA" id="ARBA00022982"/>
    </source>
</evidence>
<dbReference type="InterPro" id="IPR019377">
    <property type="entry name" value="NADH_UbQ_OxRdtase_su10"/>
</dbReference>
<dbReference type="AlphaFoldDB" id="A0AA35R918"/>
<evidence type="ECO:0000256" key="3">
    <source>
        <dbReference type="ARBA" id="ARBA00009508"/>
    </source>
</evidence>
<dbReference type="CDD" id="cd20263">
    <property type="entry name" value="Complex1_LYR_NDUFB9_LYRM3"/>
    <property type="match status" value="1"/>
</dbReference>
<evidence type="ECO:0000256" key="15">
    <source>
        <dbReference type="ARBA" id="ARBA00032528"/>
    </source>
</evidence>
<sequence>MASAQAVSHAQRVTRLYRHSLKNSLSWCIDRVTWREEALRIRVRFDANKHVQDRRLAVALVQQGEEELQNKKHPDPYLDPKAPDGTLWERNPPLPKEILQMTPDEQEWYKEYVKYYNSPTATVPVWDDPAVSPYPKFVWTPTGGWYCNPPNWRKNTGLAMFFVLVSSGVVWYISAQLERRPVPPYRFIPSQLWCKYAAVDDPRLRSSHEPEMATHNPSPSISVPNKWPREYERVPELEEVDRNDFVAYTKAKHQRVRDRAVHREELKILQERLSDCVKREEVNHQQRCRSQSKAYWNSFRKYRSQGWLASH</sequence>
<dbReference type="GO" id="GO:0005743">
    <property type="term" value="C:mitochondrial inner membrane"/>
    <property type="evidence" value="ECO:0007669"/>
    <property type="project" value="UniProtKB-SubCell"/>
</dbReference>
<keyword evidence="9" id="KW-0999">Mitochondrion inner membrane</keyword>
<dbReference type="PANTHER" id="PTHR12868">
    <property type="entry name" value="NADH-UBIQUINONE OXIDOREDUCTASE B22 SUBUNIT"/>
    <property type="match status" value="1"/>
</dbReference>
<evidence type="ECO:0000256" key="8">
    <source>
        <dbReference type="ARBA" id="ARBA00022660"/>
    </source>
</evidence>
<dbReference type="Pfam" id="PF10249">
    <property type="entry name" value="NDUFB10"/>
    <property type="match status" value="1"/>
</dbReference>
<evidence type="ECO:0000256" key="16">
    <source>
        <dbReference type="SAM" id="MobiDB-lite"/>
    </source>
</evidence>
<keyword evidence="6" id="KW-0813">Transport</keyword>
<comment type="caution">
    <text evidence="18">The sequence shown here is derived from an EMBL/GenBank/DDBJ whole genome shotgun (WGS) entry which is preliminary data.</text>
</comment>
<gene>
    <name evidence="18" type="ORF">GBAR_LOCUS4937</name>
</gene>
<proteinExistence type="inferred from homology"/>
<protein>
    <recommendedName>
        <fullName evidence="5">NADH dehydrogenase [ubiquinone] 1 beta subcomplex subunit 9</fullName>
    </recommendedName>
    <alternativeName>
        <fullName evidence="14">Complex I-B22</fullName>
    </alternativeName>
    <alternativeName>
        <fullName evidence="15">NADH-ubiquinone oxidoreductase B22 subunit</fullName>
    </alternativeName>
</protein>
<keyword evidence="10" id="KW-0249">Electron transport</keyword>
<dbReference type="InterPro" id="IPR008011">
    <property type="entry name" value="Complex1_LYR_dom"/>
</dbReference>
<organism evidence="18 19">
    <name type="scientific">Geodia barretti</name>
    <name type="common">Barrett's horny sponge</name>
    <dbReference type="NCBI Taxonomy" id="519541"/>
    <lineage>
        <taxon>Eukaryota</taxon>
        <taxon>Metazoa</taxon>
        <taxon>Porifera</taxon>
        <taxon>Demospongiae</taxon>
        <taxon>Heteroscleromorpha</taxon>
        <taxon>Tetractinellida</taxon>
        <taxon>Astrophorina</taxon>
        <taxon>Geodiidae</taxon>
        <taxon>Geodia</taxon>
    </lineage>
</organism>
<feature type="domain" description="Complex 1 LYR protein" evidence="17">
    <location>
        <begin position="11"/>
        <end position="69"/>
    </location>
</feature>
<comment type="function">
    <text evidence="1">Accessory subunit of the mitochondrial membrane respiratory chain NADH dehydrogenase (Complex I), that is believed to be not involved in catalysis. Complex I functions in the transfer of electrons from NADH to the respiratory chain. The immediate electron acceptor for the enzyme is believed to be ubiquinone.</text>
</comment>
<evidence type="ECO:0000256" key="2">
    <source>
        <dbReference type="ARBA" id="ARBA00004443"/>
    </source>
</evidence>
<evidence type="ECO:0000256" key="4">
    <source>
        <dbReference type="ARBA" id="ARBA00011790"/>
    </source>
</evidence>
<evidence type="ECO:0000256" key="14">
    <source>
        <dbReference type="ARBA" id="ARBA00030192"/>
    </source>
</evidence>
<dbReference type="Pfam" id="PF05347">
    <property type="entry name" value="Complex1_LYR"/>
    <property type="match status" value="1"/>
</dbReference>
<comment type="subcellular location">
    <subcellularLocation>
        <location evidence="2">Mitochondrion inner membrane</location>
        <topology evidence="2">Peripheral membrane protein</topology>
        <orientation evidence="2">Matrix side</orientation>
    </subcellularLocation>
</comment>
<keyword evidence="13" id="KW-0472">Membrane</keyword>
<evidence type="ECO:0000256" key="12">
    <source>
        <dbReference type="ARBA" id="ARBA00023128"/>
    </source>
</evidence>
<dbReference type="GO" id="GO:0006120">
    <property type="term" value="P:mitochondrial electron transport, NADH to ubiquinone"/>
    <property type="evidence" value="ECO:0007669"/>
    <property type="project" value="InterPro"/>
</dbReference>
<evidence type="ECO:0000256" key="5">
    <source>
        <dbReference type="ARBA" id="ARBA00018684"/>
    </source>
</evidence>
<evidence type="ECO:0000259" key="17">
    <source>
        <dbReference type="Pfam" id="PF05347"/>
    </source>
</evidence>
<dbReference type="Proteomes" id="UP001174909">
    <property type="component" value="Unassembled WGS sequence"/>
</dbReference>
<dbReference type="InterPro" id="IPR033034">
    <property type="entry name" value="NDUFB9"/>
</dbReference>
<evidence type="ECO:0000256" key="11">
    <source>
        <dbReference type="ARBA" id="ARBA00022990"/>
    </source>
</evidence>
<name>A0AA35R918_GEOBA</name>
<evidence type="ECO:0000256" key="7">
    <source>
        <dbReference type="ARBA" id="ARBA00022553"/>
    </source>
</evidence>
<keyword evidence="7" id="KW-0597">Phosphoprotein</keyword>
<accession>A0AA35R918</accession>
<feature type="region of interest" description="Disordered" evidence="16">
    <location>
        <begin position="66"/>
        <end position="91"/>
    </location>
</feature>
<evidence type="ECO:0000256" key="1">
    <source>
        <dbReference type="ARBA" id="ARBA00002920"/>
    </source>
</evidence>
<keyword evidence="12" id="KW-0496">Mitochondrion</keyword>
<keyword evidence="19" id="KW-1185">Reference proteome</keyword>
<evidence type="ECO:0000313" key="19">
    <source>
        <dbReference type="Proteomes" id="UP001174909"/>
    </source>
</evidence>
<dbReference type="InterPro" id="IPR045292">
    <property type="entry name" value="Complex1_LYR_NDUFB9_LYRM3"/>
</dbReference>
<evidence type="ECO:0000256" key="13">
    <source>
        <dbReference type="ARBA" id="ARBA00023136"/>
    </source>
</evidence>
<keyword evidence="11" id="KW-0007">Acetylation</keyword>
<evidence type="ECO:0000313" key="18">
    <source>
        <dbReference type="EMBL" id="CAI8006859.1"/>
    </source>
</evidence>